<dbReference type="EnsemblPlants" id="Zm00001eb069080_T001">
    <property type="protein sequence ID" value="Zm00001eb069080_P001"/>
    <property type="gene ID" value="Zm00001eb069080"/>
</dbReference>
<reference evidence="2" key="2">
    <citation type="submission" date="2019-07" db="EMBL/GenBank/DDBJ databases">
        <authorList>
            <person name="Seetharam A."/>
            <person name="Woodhouse M."/>
            <person name="Cannon E."/>
        </authorList>
    </citation>
    <scope>NUCLEOTIDE SEQUENCE [LARGE SCALE GENOMIC DNA]</scope>
    <source>
        <strain evidence="2">cv. B73</strain>
    </source>
</reference>
<feature type="compositionally biased region" description="Basic residues" evidence="1">
    <location>
        <begin position="304"/>
        <end position="321"/>
    </location>
</feature>
<feature type="compositionally biased region" description="Low complexity" evidence="1">
    <location>
        <begin position="210"/>
        <end position="227"/>
    </location>
</feature>
<dbReference type="InParanoid" id="A0A804M9N3"/>
<feature type="compositionally biased region" description="Basic residues" evidence="1">
    <location>
        <begin position="228"/>
        <end position="240"/>
    </location>
</feature>
<organism evidence="2 3">
    <name type="scientific">Zea mays</name>
    <name type="common">Maize</name>
    <dbReference type="NCBI Taxonomy" id="4577"/>
    <lineage>
        <taxon>Eukaryota</taxon>
        <taxon>Viridiplantae</taxon>
        <taxon>Streptophyta</taxon>
        <taxon>Embryophyta</taxon>
        <taxon>Tracheophyta</taxon>
        <taxon>Spermatophyta</taxon>
        <taxon>Magnoliopsida</taxon>
        <taxon>Liliopsida</taxon>
        <taxon>Poales</taxon>
        <taxon>Poaceae</taxon>
        <taxon>PACMAD clade</taxon>
        <taxon>Panicoideae</taxon>
        <taxon>Andropogonodae</taxon>
        <taxon>Andropogoneae</taxon>
        <taxon>Tripsacinae</taxon>
        <taxon>Zea</taxon>
    </lineage>
</organism>
<name>A0A804M9N3_MAIZE</name>
<dbReference type="Gramene" id="Zm00001eb069080_T001">
    <property type="protein sequence ID" value="Zm00001eb069080_P001"/>
    <property type="gene ID" value="Zm00001eb069080"/>
</dbReference>
<feature type="compositionally biased region" description="Basic residues" evidence="1">
    <location>
        <begin position="248"/>
        <end position="264"/>
    </location>
</feature>
<feature type="region of interest" description="Disordered" evidence="1">
    <location>
        <begin position="283"/>
        <end position="329"/>
    </location>
</feature>
<evidence type="ECO:0000313" key="3">
    <source>
        <dbReference type="Proteomes" id="UP000007305"/>
    </source>
</evidence>
<evidence type="ECO:0000256" key="1">
    <source>
        <dbReference type="SAM" id="MobiDB-lite"/>
    </source>
</evidence>
<accession>A0A804M9N3</accession>
<reference evidence="3" key="1">
    <citation type="submission" date="2015-12" db="EMBL/GenBank/DDBJ databases">
        <title>Update maize B73 reference genome by single molecule sequencing technologies.</title>
        <authorList>
            <consortium name="Maize Genome Sequencing Project"/>
            <person name="Ware D."/>
        </authorList>
    </citation>
    <scope>NUCLEOTIDE SEQUENCE [LARGE SCALE GENOMIC DNA]</scope>
    <source>
        <strain evidence="3">cv. B73</strain>
    </source>
</reference>
<dbReference type="AlphaFoldDB" id="A0A804M9N3"/>
<evidence type="ECO:0000313" key="2">
    <source>
        <dbReference type="EnsemblPlants" id="Zm00001eb069080_P001"/>
    </source>
</evidence>
<feature type="region of interest" description="Disordered" evidence="1">
    <location>
        <begin position="210"/>
        <end position="269"/>
    </location>
</feature>
<proteinExistence type="predicted"/>
<sequence>MPRSTTSGYPLRPEPADRGSAAGGPRRPPHHRVAQAARARRPARLLSLLRDGRRRRGRQQRGRAKDALGAGDLHVAVIGGRRRHGQQYTQRVPGARLRGAHARGAASAAGAVPAVPSRSDAPERVPVAPAAEPAVRAADDAGRGVPDRGAVVAARRRRRRAVVGLIELAADAAHRVVLLRRGRVVAPPPHRHALRLPRRPRVAVAAAERAVPAHAGGRAGAPDARAAPRARRPRGRAHRAGGREARRAGHRRRQRGHRHHRPRRVGAGGAHVDHVLQRQEGGLRGAAGPHRGGHRRAGDAVGRLHGRRRAPRQVGHGRPRRRDGVHARELRAHRRVPGLGVALHGRTARRRLPGARHLLR</sequence>
<feature type="region of interest" description="Disordered" evidence="1">
    <location>
        <begin position="1"/>
        <end position="68"/>
    </location>
</feature>
<feature type="compositionally biased region" description="Basic residues" evidence="1">
    <location>
        <begin position="27"/>
        <end position="43"/>
    </location>
</feature>
<feature type="compositionally biased region" description="Basic residues" evidence="1">
    <location>
        <begin position="52"/>
        <end position="62"/>
    </location>
</feature>
<dbReference type="Proteomes" id="UP000007305">
    <property type="component" value="Chromosome 2"/>
</dbReference>
<protein>
    <submittedName>
        <fullName evidence="2">Uncharacterized protein</fullName>
    </submittedName>
</protein>
<reference evidence="2" key="3">
    <citation type="submission" date="2021-05" db="UniProtKB">
        <authorList>
            <consortium name="EnsemblPlants"/>
        </authorList>
    </citation>
    <scope>IDENTIFICATION</scope>
    <source>
        <strain evidence="2">cv. B73</strain>
    </source>
</reference>
<keyword evidence="3" id="KW-1185">Reference proteome</keyword>